<dbReference type="EMBL" id="BSYO01000001">
    <property type="protein sequence ID" value="GMG98357.1"/>
    <property type="molecule type" value="Genomic_DNA"/>
</dbReference>
<dbReference type="AlphaFoldDB" id="A0AAD3P4V5"/>
<feature type="compositionally biased region" description="Basic and acidic residues" evidence="1">
    <location>
        <begin position="15"/>
        <end position="34"/>
    </location>
</feature>
<sequence length="185" mass="21089">MINRLKILNLQQSEPQDRERETYGKKEQVEKKEYTPQFTESADQRWSHGITETGFKSSGFFRQKRILASSGASTSAVFFRFGEGVLRFQGPGIGDAGGNPIRVGLANHNRKWTKDIRRYLSRTALRNGVKRSHLTLPLTHPDTDRTKNICPQITEAFDLMLRIDSNIKTINPELEIPKIVFDASL</sequence>
<comment type="caution">
    <text evidence="2">The sequence shown here is derived from an EMBL/GenBank/DDBJ whole genome shotgun (WGS) entry which is preliminary data.</text>
</comment>
<protein>
    <submittedName>
        <fullName evidence="2">Uncharacterized protein</fullName>
    </submittedName>
</protein>
<evidence type="ECO:0000313" key="3">
    <source>
        <dbReference type="Proteomes" id="UP001279734"/>
    </source>
</evidence>
<name>A0AAD3P4V5_NEPGR</name>
<accession>A0AAD3P4V5</accession>
<gene>
    <name evidence="2" type="ORF">Nepgr_000197</name>
</gene>
<keyword evidence="3" id="KW-1185">Reference proteome</keyword>
<organism evidence="2 3">
    <name type="scientific">Nepenthes gracilis</name>
    <name type="common">Slender pitcher plant</name>
    <dbReference type="NCBI Taxonomy" id="150966"/>
    <lineage>
        <taxon>Eukaryota</taxon>
        <taxon>Viridiplantae</taxon>
        <taxon>Streptophyta</taxon>
        <taxon>Embryophyta</taxon>
        <taxon>Tracheophyta</taxon>
        <taxon>Spermatophyta</taxon>
        <taxon>Magnoliopsida</taxon>
        <taxon>eudicotyledons</taxon>
        <taxon>Gunneridae</taxon>
        <taxon>Pentapetalae</taxon>
        <taxon>Caryophyllales</taxon>
        <taxon>Nepenthaceae</taxon>
        <taxon>Nepenthes</taxon>
    </lineage>
</organism>
<dbReference type="Proteomes" id="UP001279734">
    <property type="component" value="Unassembled WGS sequence"/>
</dbReference>
<reference evidence="2" key="1">
    <citation type="submission" date="2023-05" db="EMBL/GenBank/DDBJ databases">
        <title>Nepenthes gracilis genome sequencing.</title>
        <authorList>
            <person name="Fukushima K."/>
        </authorList>
    </citation>
    <scope>NUCLEOTIDE SEQUENCE</scope>
    <source>
        <strain evidence="2">SING2019-196</strain>
    </source>
</reference>
<feature type="region of interest" description="Disordered" evidence="1">
    <location>
        <begin position="13"/>
        <end position="46"/>
    </location>
</feature>
<evidence type="ECO:0000256" key="1">
    <source>
        <dbReference type="SAM" id="MobiDB-lite"/>
    </source>
</evidence>
<evidence type="ECO:0000313" key="2">
    <source>
        <dbReference type="EMBL" id="GMG98357.1"/>
    </source>
</evidence>
<proteinExistence type="predicted"/>